<dbReference type="AlphaFoldDB" id="A0A1X1T634"/>
<gene>
    <name evidence="1" type="ORF">MCNS_54840</name>
</gene>
<sequence length="62" mass="7521">MNTRWEYSWFTTGTHHDENTVLGWAMERANHFGADRWELVNFQLRENGDQVFIMAMMKRPYP</sequence>
<dbReference type="EMBL" id="AP022613">
    <property type="protein sequence ID" value="BBZ42421.1"/>
    <property type="molecule type" value="Genomic_DNA"/>
</dbReference>
<dbReference type="Proteomes" id="UP000467385">
    <property type="component" value="Chromosome"/>
</dbReference>
<reference evidence="1 2" key="1">
    <citation type="journal article" date="2019" name="Emerg. Microbes Infect.">
        <title>Comprehensive subspecies identification of 175 nontuberculous mycobacteria species based on 7547 genomic profiles.</title>
        <authorList>
            <person name="Matsumoto Y."/>
            <person name="Kinjo T."/>
            <person name="Motooka D."/>
            <person name="Nabeya D."/>
            <person name="Jung N."/>
            <person name="Uechi K."/>
            <person name="Horii T."/>
            <person name="Iida T."/>
            <person name="Fujita J."/>
            <person name="Nakamura S."/>
        </authorList>
    </citation>
    <scope>NUCLEOTIDE SEQUENCE [LARGE SCALE GENOMIC DNA]</scope>
    <source>
        <strain evidence="1 2">JCM 14738</strain>
    </source>
</reference>
<accession>A0A1X1T634</accession>
<proteinExistence type="predicted"/>
<evidence type="ECO:0000313" key="2">
    <source>
        <dbReference type="Proteomes" id="UP000467385"/>
    </source>
</evidence>
<name>A0A1X1T634_9MYCO</name>
<evidence type="ECO:0000313" key="1">
    <source>
        <dbReference type="EMBL" id="BBZ42421.1"/>
    </source>
</evidence>
<protein>
    <submittedName>
        <fullName evidence="1">Uncharacterized protein</fullName>
    </submittedName>
</protein>
<organism evidence="1 2">
    <name type="scientific">Mycobacterium conspicuum</name>
    <dbReference type="NCBI Taxonomy" id="44010"/>
    <lineage>
        <taxon>Bacteria</taxon>
        <taxon>Bacillati</taxon>
        <taxon>Actinomycetota</taxon>
        <taxon>Actinomycetes</taxon>
        <taxon>Mycobacteriales</taxon>
        <taxon>Mycobacteriaceae</taxon>
        <taxon>Mycobacterium</taxon>
    </lineage>
</organism>
<dbReference type="STRING" id="44010.AWC00_17400"/>
<keyword evidence="2" id="KW-1185">Reference proteome</keyword>